<protein>
    <submittedName>
        <fullName evidence="1">Uncharacterized protein</fullName>
    </submittedName>
</protein>
<gene>
    <name evidence="1" type="ORF">LWI29_033034</name>
</gene>
<reference evidence="1" key="1">
    <citation type="journal article" date="2022" name="Plant J.">
        <title>Strategies of tolerance reflected in two North American maple genomes.</title>
        <authorList>
            <person name="McEvoy S.L."/>
            <person name="Sezen U.U."/>
            <person name="Trouern-Trend A."/>
            <person name="McMahon S.M."/>
            <person name="Schaberg P.G."/>
            <person name="Yang J."/>
            <person name="Wegrzyn J.L."/>
            <person name="Swenson N.G."/>
        </authorList>
    </citation>
    <scope>NUCLEOTIDE SEQUENCE</scope>
    <source>
        <strain evidence="1">NS2018</strain>
    </source>
</reference>
<proteinExistence type="predicted"/>
<reference evidence="1" key="2">
    <citation type="submission" date="2023-06" db="EMBL/GenBank/DDBJ databases">
        <authorList>
            <person name="Swenson N.G."/>
            <person name="Wegrzyn J.L."/>
            <person name="Mcevoy S.L."/>
        </authorList>
    </citation>
    <scope>NUCLEOTIDE SEQUENCE</scope>
    <source>
        <strain evidence="1">NS2018</strain>
        <tissue evidence="1">Leaf</tissue>
    </source>
</reference>
<keyword evidence="2" id="KW-1185">Reference proteome</keyword>
<dbReference type="EMBL" id="JAUESC010000383">
    <property type="protein sequence ID" value="KAK0585722.1"/>
    <property type="molecule type" value="Genomic_DNA"/>
</dbReference>
<name>A0AA39S840_ACESA</name>
<organism evidence="1 2">
    <name type="scientific">Acer saccharum</name>
    <name type="common">Sugar maple</name>
    <dbReference type="NCBI Taxonomy" id="4024"/>
    <lineage>
        <taxon>Eukaryota</taxon>
        <taxon>Viridiplantae</taxon>
        <taxon>Streptophyta</taxon>
        <taxon>Embryophyta</taxon>
        <taxon>Tracheophyta</taxon>
        <taxon>Spermatophyta</taxon>
        <taxon>Magnoliopsida</taxon>
        <taxon>eudicotyledons</taxon>
        <taxon>Gunneridae</taxon>
        <taxon>Pentapetalae</taxon>
        <taxon>rosids</taxon>
        <taxon>malvids</taxon>
        <taxon>Sapindales</taxon>
        <taxon>Sapindaceae</taxon>
        <taxon>Hippocastanoideae</taxon>
        <taxon>Acereae</taxon>
        <taxon>Acer</taxon>
    </lineage>
</organism>
<dbReference type="AlphaFoldDB" id="A0AA39S840"/>
<evidence type="ECO:0000313" key="1">
    <source>
        <dbReference type="EMBL" id="KAK0585722.1"/>
    </source>
</evidence>
<evidence type="ECO:0000313" key="2">
    <source>
        <dbReference type="Proteomes" id="UP001168877"/>
    </source>
</evidence>
<dbReference type="Proteomes" id="UP001168877">
    <property type="component" value="Unassembled WGS sequence"/>
</dbReference>
<comment type="caution">
    <text evidence="1">The sequence shown here is derived from an EMBL/GenBank/DDBJ whole genome shotgun (WGS) entry which is preliminary data.</text>
</comment>
<accession>A0AA39S840</accession>
<sequence>MGWVAVAAGGKATDPILGAAMGAAGVLSGATRMAAGALSDGAAVKEKEVRLMLKNLGEKSDEASYAREWSLWEREVITRDHM</sequence>